<organism evidence="7 8">
    <name type="scientific">Agarivorans gilvus</name>
    <dbReference type="NCBI Taxonomy" id="680279"/>
    <lineage>
        <taxon>Bacteria</taxon>
        <taxon>Pseudomonadati</taxon>
        <taxon>Pseudomonadota</taxon>
        <taxon>Gammaproteobacteria</taxon>
        <taxon>Alteromonadales</taxon>
        <taxon>Alteromonadaceae</taxon>
        <taxon>Agarivorans</taxon>
    </lineage>
</organism>
<sequence>MDVKSSLAALLVVFIWGLNFSVIKFGLEELPPIMFSGLRFLIVAVPAVFFVPFPRTSVWNVLGVGVFLGVLKFSFLFVAMRQDISAGLASLLLQAQVVFTILLSLLFFREKLTARQLVGAVIALAGFSFFFQDTGGNATSLGLLLVLSAALFWAISNLIMKRVANSNLLHFMVWASLVPPLPLFLVSYFFETKQPLALLMATTAQSWGALVYVSYISTLLAFSLWAWLLRHHQTAVVTPFALLIPIVGMLGSSILLGERLTQFEVFGGMLVLLGLAVLLLTPAVIVKLSRRIAHSRAEL</sequence>
<feature type="transmembrane region" description="Helical" evidence="5">
    <location>
        <begin position="210"/>
        <end position="229"/>
    </location>
</feature>
<evidence type="ECO:0000259" key="6">
    <source>
        <dbReference type="Pfam" id="PF00892"/>
    </source>
</evidence>
<dbReference type="Pfam" id="PF00892">
    <property type="entry name" value="EamA"/>
    <property type="match status" value="2"/>
</dbReference>
<proteinExistence type="predicted"/>
<dbReference type="PANTHER" id="PTHR32322">
    <property type="entry name" value="INNER MEMBRANE TRANSPORTER"/>
    <property type="match status" value="1"/>
</dbReference>
<dbReference type="InterPro" id="IPR000620">
    <property type="entry name" value="EamA_dom"/>
</dbReference>
<gene>
    <name evidence="7" type="ORF">GCM10007414_34530</name>
</gene>
<evidence type="ECO:0000256" key="4">
    <source>
        <dbReference type="ARBA" id="ARBA00023136"/>
    </source>
</evidence>
<evidence type="ECO:0000256" key="5">
    <source>
        <dbReference type="SAM" id="Phobius"/>
    </source>
</evidence>
<feature type="transmembrane region" description="Helical" evidence="5">
    <location>
        <begin position="138"/>
        <end position="159"/>
    </location>
</feature>
<feature type="domain" description="EamA" evidence="6">
    <location>
        <begin position="141"/>
        <end position="279"/>
    </location>
</feature>
<dbReference type="PANTHER" id="PTHR32322:SF9">
    <property type="entry name" value="AMINO-ACID METABOLITE EFFLUX PUMP-RELATED"/>
    <property type="match status" value="1"/>
</dbReference>
<evidence type="ECO:0000256" key="1">
    <source>
        <dbReference type="ARBA" id="ARBA00004141"/>
    </source>
</evidence>
<keyword evidence="3 5" id="KW-1133">Transmembrane helix</keyword>
<dbReference type="InterPro" id="IPR050638">
    <property type="entry name" value="AA-Vitamin_Transporters"/>
</dbReference>
<feature type="domain" description="EamA" evidence="6">
    <location>
        <begin position="6"/>
        <end position="130"/>
    </location>
</feature>
<keyword evidence="8" id="KW-1185">Reference proteome</keyword>
<evidence type="ECO:0000256" key="2">
    <source>
        <dbReference type="ARBA" id="ARBA00022692"/>
    </source>
</evidence>
<dbReference type="Gene3D" id="1.10.3730.20">
    <property type="match status" value="1"/>
</dbReference>
<reference evidence="8" key="1">
    <citation type="journal article" date="2019" name="Int. J. Syst. Evol. Microbiol.">
        <title>The Global Catalogue of Microorganisms (GCM) 10K type strain sequencing project: providing services to taxonomists for standard genome sequencing and annotation.</title>
        <authorList>
            <consortium name="The Broad Institute Genomics Platform"/>
            <consortium name="The Broad Institute Genome Sequencing Center for Infectious Disease"/>
            <person name="Wu L."/>
            <person name="Ma J."/>
        </authorList>
    </citation>
    <scope>NUCLEOTIDE SEQUENCE [LARGE SCALE GENOMIC DNA]</scope>
    <source>
        <strain evidence="8">CGMCC 1.10131</strain>
    </source>
</reference>
<keyword evidence="4 5" id="KW-0472">Membrane</keyword>
<comment type="caution">
    <text evidence="7">The sequence shown here is derived from an EMBL/GenBank/DDBJ whole genome shotgun (WGS) entry which is preliminary data.</text>
</comment>
<feature type="transmembrane region" description="Helical" evidence="5">
    <location>
        <begin position="33"/>
        <end position="51"/>
    </location>
</feature>
<accession>A0ABQ1I6X0</accession>
<name>A0ABQ1I6X0_9ALTE</name>
<feature type="transmembrane region" description="Helical" evidence="5">
    <location>
        <begin position="86"/>
        <end position="107"/>
    </location>
</feature>
<feature type="transmembrane region" description="Helical" evidence="5">
    <location>
        <begin position="58"/>
        <end position="80"/>
    </location>
</feature>
<comment type="subcellular location">
    <subcellularLocation>
        <location evidence="1">Membrane</location>
        <topology evidence="1">Multi-pass membrane protein</topology>
    </subcellularLocation>
</comment>
<feature type="transmembrane region" description="Helical" evidence="5">
    <location>
        <begin position="114"/>
        <end position="132"/>
    </location>
</feature>
<feature type="transmembrane region" description="Helical" evidence="5">
    <location>
        <begin position="171"/>
        <end position="190"/>
    </location>
</feature>
<dbReference type="SUPFAM" id="SSF103481">
    <property type="entry name" value="Multidrug resistance efflux transporter EmrE"/>
    <property type="match status" value="2"/>
</dbReference>
<dbReference type="Proteomes" id="UP000651977">
    <property type="component" value="Unassembled WGS sequence"/>
</dbReference>
<dbReference type="EMBL" id="BMDY01000026">
    <property type="protein sequence ID" value="GGB18211.1"/>
    <property type="molecule type" value="Genomic_DNA"/>
</dbReference>
<dbReference type="InterPro" id="IPR037185">
    <property type="entry name" value="EmrE-like"/>
</dbReference>
<evidence type="ECO:0000313" key="7">
    <source>
        <dbReference type="EMBL" id="GGB18211.1"/>
    </source>
</evidence>
<protein>
    <recommendedName>
        <fullName evidence="6">EamA domain-containing protein</fullName>
    </recommendedName>
</protein>
<evidence type="ECO:0000256" key="3">
    <source>
        <dbReference type="ARBA" id="ARBA00022989"/>
    </source>
</evidence>
<evidence type="ECO:0000313" key="8">
    <source>
        <dbReference type="Proteomes" id="UP000651977"/>
    </source>
</evidence>
<feature type="transmembrane region" description="Helical" evidence="5">
    <location>
        <begin position="263"/>
        <end position="286"/>
    </location>
</feature>
<feature type="transmembrane region" description="Helical" evidence="5">
    <location>
        <begin position="7"/>
        <end position="27"/>
    </location>
</feature>
<feature type="transmembrane region" description="Helical" evidence="5">
    <location>
        <begin position="236"/>
        <end position="257"/>
    </location>
</feature>
<dbReference type="RefSeq" id="WP_055731607.1">
    <property type="nucleotide sequence ID" value="NZ_BMDY01000026.1"/>
</dbReference>
<keyword evidence="2 5" id="KW-0812">Transmembrane</keyword>